<reference evidence="2" key="1">
    <citation type="journal article" date="2020" name="Nature">
        <title>Giant virus diversity and host interactions through global metagenomics.</title>
        <authorList>
            <person name="Schulz F."/>
            <person name="Roux S."/>
            <person name="Paez-Espino D."/>
            <person name="Jungbluth S."/>
            <person name="Walsh D.A."/>
            <person name="Denef V.J."/>
            <person name="McMahon K.D."/>
            <person name="Konstantinidis K.T."/>
            <person name="Eloe-Fadrosh E.A."/>
            <person name="Kyrpides N.C."/>
            <person name="Woyke T."/>
        </authorList>
    </citation>
    <scope>NUCLEOTIDE SEQUENCE</scope>
    <source>
        <strain evidence="2">GVMAG-M-3300023184-121</strain>
    </source>
</reference>
<name>A0A6C0HJL9_9ZZZZ</name>
<dbReference type="Pfam" id="PF00574">
    <property type="entry name" value="CLP_protease"/>
    <property type="match status" value="1"/>
</dbReference>
<dbReference type="InterPro" id="IPR029045">
    <property type="entry name" value="ClpP/crotonase-like_dom_sf"/>
</dbReference>
<dbReference type="GO" id="GO:0004252">
    <property type="term" value="F:serine-type endopeptidase activity"/>
    <property type="evidence" value="ECO:0007669"/>
    <property type="project" value="InterPro"/>
</dbReference>
<evidence type="ECO:0000256" key="1">
    <source>
        <dbReference type="ARBA" id="ARBA00007039"/>
    </source>
</evidence>
<dbReference type="EMBL" id="MN739975">
    <property type="protein sequence ID" value="QHT80861.1"/>
    <property type="molecule type" value="Genomic_DNA"/>
</dbReference>
<dbReference type="GO" id="GO:0006515">
    <property type="term" value="P:protein quality control for misfolded or incompletely synthesized proteins"/>
    <property type="evidence" value="ECO:0007669"/>
    <property type="project" value="TreeGrafter"/>
</dbReference>
<dbReference type="GO" id="GO:0051117">
    <property type="term" value="F:ATPase binding"/>
    <property type="evidence" value="ECO:0007669"/>
    <property type="project" value="TreeGrafter"/>
</dbReference>
<dbReference type="GO" id="GO:0004176">
    <property type="term" value="F:ATP-dependent peptidase activity"/>
    <property type="evidence" value="ECO:0007669"/>
    <property type="project" value="InterPro"/>
</dbReference>
<protein>
    <recommendedName>
        <fullName evidence="3">Protease</fullName>
    </recommendedName>
</protein>
<dbReference type="PANTHER" id="PTHR10381:SF11">
    <property type="entry name" value="ATP-DEPENDENT CLP PROTEASE PROTEOLYTIC SUBUNIT, MITOCHONDRIAL"/>
    <property type="match status" value="1"/>
</dbReference>
<dbReference type="PRINTS" id="PR00127">
    <property type="entry name" value="CLPPROTEASEP"/>
</dbReference>
<dbReference type="InterPro" id="IPR023562">
    <property type="entry name" value="ClpP/TepA"/>
</dbReference>
<sequence length="196" mass="22169">MSRRLAESNGTNDDKEEESDIYREENHIYFQAGINRKTIARLTTLLREADESCIILAHRLRIETVPIYLHIYSDGGVIFSAFSAIDVIQACKSPVYSVIEGATASAGTLISIACTKRYIRPLSYMLIHQLSSGCSGKMVELMDEHSNLTEMMKVMKVLYLKYTKLTPKKLDQLLSHDLWLDAKQCIALGLVDELYD</sequence>
<comment type="similarity">
    <text evidence="1">Belongs to the peptidase S14 family.</text>
</comment>
<proteinExistence type="inferred from homology"/>
<dbReference type="GO" id="GO:0009368">
    <property type="term" value="C:endopeptidase Clp complex"/>
    <property type="evidence" value="ECO:0007669"/>
    <property type="project" value="TreeGrafter"/>
</dbReference>
<dbReference type="PANTHER" id="PTHR10381">
    <property type="entry name" value="ATP-DEPENDENT CLP PROTEASE PROTEOLYTIC SUBUNIT"/>
    <property type="match status" value="1"/>
</dbReference>
<dbReference type="SUPFAM" id="SSF52096">
    <property type="entry name" value="ClpP/crotonase"/>
    <property type="match status" value="1"/>
</dbReference>
<dbReference type="AlphaFoldDB" id="A0A6C0HJL9"/>
<accession>A0A6C0HJL9</accession>
<dbReference type="Gene3D" id="3.90.226.10">
    <property type="entry name" value="2-enoyl-CoA Hydratase, Chain A, domain 1"/>
    <property type="match status" value="1"/>
</dbReference>
<evidence type="ECO:0008006" key="3">
    <source>
        <dbReference type="Google" id="ProtNLM"/>
    </source>
</evidence>
<evidence type="ECO:0000313" key="2">
    <source>
        <dbReference type="EMBL" id="QHT80861.1"/>
    </source>
</evidence>
<organism evidence="2">
    <name type="scientific">viral metagenome</name>
    <dbReference type="NCBI Taxonomy" id="1070528"/>
    <lineage>
        <taxon>unclassified sequences</taxon>
        <taxon>metagenomes</taxon>
        <taxon>organismal metagenomes</taxon>
    </lineage>
</organism>
<dbReference type="InterPro" id="IPR001907">
    <property type="entry name" value="ClpP"/>
</dbReference>